<dbReference type="PROSITE" id="PS00118">
    <property type="entry name" value="PA2_HIS"/>
    <property type="match status" value="1"/>
</dbReference>
<organism evidence="9 10">
    <name type="scientific">Parnassius mnemosyne</name>
    <name type="common">clouded apollo</name>
    <dbReference type="NCBI Taxonomy" id="213953"/>
    <lineage>
        <taxon>Eukaryota</taxon>
        <taxon>Metazoa</taxon>
        <taxon>Ecdysozoa</taxon>
        <taxon>Arthropoda</taxon>
        <taxon>Hexapoda</taxon>
        <taxon>Insecta</taxon>
        <taxon>Pterygota</taxon>
        <taxon>Neoptera</taxon>
        <taxon>Endopterygota</taxon>
        <taxon>Lepidoptera</taxon>
        <taxon>Glossata</taxon>
        <taxon>Ditrysia</taxon>
        <taxon>Papilionoidea</taxon>
        <taxon>Papilionidae</taxon>
        <taxon>Parnassiinae</taxon>
        <taxon>Parnassini</taxon>
        <taxon>Parnassius</taxon>
        <taxon>Driopa</taxon>
    </lineage>
</organism>
<comment type="cofactor">
    <cofactor evidence="1">
        <name>Ca(2+)</name>
        <dbReference type="ChEBI" id="CHEBI:29108"/>
    </cofactor>
</comment>
<dbReference type="Pfam" id="PF05826">
    <property type="entry name" value="Phospholip_A2_2"/>
    <property type="match status" value="1"/>
</dbReference>
<protein>
    <recommendedName>
        <fullName evidence="3">phospholipase A2</fullName>
        <ecNumber evidence="3">3.1.1.4</ecNumber>
    </recommendedName>
    <alternativeName>
        <fullName evidence="7">Phosphatidylcholine 2-acylhydrolase</fullName>
    </alternativeName>
</protein>
<dbReference type="InterPro" id="IPR036444">
    <property type="entry name" value="PLipase_A2_dom_sf"/>
</dbReference>
<gene>
    <name evidence="9" type="ORF">PARMNEM_LOCUS11093</name>
</gene>
<comment type="subcellular location">
    <subcellularLocation>
        <location evidence="2">Secreted</location>
    </subcellularLocation>
</comment>
<reference evidence="9 10" key="1">
    <citation type="submission" date="2023-11" db="EMBL/GenBank/DDBJ databases">
        <authorList>
            <person name="Hedman E."/>
            <person name="Englund M."/>
            <person name="Stromberg M."/>
            <person name="Nyberg Akerstrom W."/>
            <person name="Nylinder S."/>
            <person name="Jareborg N."/>
            <person name="Kallberg Y."/>
            <person name="Kronander E."/>
        </authorList>
    </citation>
    <scope>NUCLEOTIDE SEQUENCE [LARGE SCALE GENOMIC DNA]</scope>
</reference>
<accession>A0AAV1LA42</accession>
<proteinExistence type="predicted"/>
<evidence type="ECO:0000313" key="10">
    <source>
        <dbReference type="Proteomes" id="UP001314205"/>
    </source>
</evidence>
<dbReference type="GO" id="GO:0004623">
    <property type="term" value="F:phospholipase A2 activity"/>
    <property type="evidence" value="ECO:0007669"/>
    <property type="project" value="UniProtKB-EC"/>
</dbReference>
<evidence type="ECO:0000256" key="1">
    <source>
        <dbReference type="ARBA" id="ARBA00001913"/>
    </source>
</evidence>
<evidence type="ECO:0000256" key="7">
    <source>
        <dbReference type="ARBA" id="ARBA00029903"/>
    </source>
</evidence>
<comment type="caution">
    <text evidence="9">The sequence shown here is derived from an EMBL/GenBank/DDBJ whole genome shotgun (WGS) entry which is preliminary data.</text>
</comment>
<dbReference type="GO" id="GO:0016042">
    <property type="term" value="P:lipid catabolic process"/>
    <property type="evidence" value="ECO:0007669"/>
    <property type="project" value="UniProtKB-KW"/>
</dbReference>
<dbReference type="InterPro" id="IPR016090">
    <property type="entry name" value="PLA2-like_dom"/>
</dbReference>
<dbReference type="GO" id="GO:0050482">
    <property type="term" value="P:arachidonate secretion"/>
    <property type="evidence" value="ECO:0007669"/>
    <property type="project" value="InterPro"/>
</dbReference>
<evidence type="ECO:0000256" key="4">
    <source>
        <dbReference type="ARBA" id="ARBA00022525"/>
    </source>
</evidence>
<evidence type="ECO:0000313" key="9">
    <source>
        <dbReference type="EMBL" id="CAK1590776.1"/>
    </source>
</evidence>
<keyword evidence="5" id="KW-0442">Lipid degradation</keyword>
<evidence type="ECO:0000256" key="5">
    <source>
        <dbReference type="ARBA" id="ARBA00022963"/>
    </source>
</evidence>
<dbReference type="GO" id="GO:0006644">
    <property type="term" value="P:phospholipid metabolic process"/>
    <property type="evidence" value="ECO:0007669"/>
    <property type="project" value="InterPro"/>
</dbReference>
<dbReference type="EMBL" id="CAVLGL010000086">
    <property type="protein sequence ID" value="CAK1590776.1"/>
    <property type="molecule type" value="Genomic_DNA"/>
</dbReference>
<feature type="domain" description="Phospholipase A2-like central" evidence="8">
    <location>
        <begin position="459"/>
        <end position="515"/>
    </location>
</feature>
<keyword evidence="10" id="KW-1185">Reference proteome</keyword>
<dbReference type="GO" id="GO:0005576">
    <property type="term" value="C:extracellular region"/>
    <property type="evidence" value="ECO:0007669"/>
    <property type="project" value="UniProtKB-SubCell"/>
</dbReference>
<sequence length="516" mass="57329">MYYYPVRSKMKDTVIIAIYLLSLSTSLLAHPRAFDVPFKRSDRNLDDGFDNNIIDFDDEYSLKYDKKYKTVPWHSSESYNKDSYKYTIVKDDAVDASRKLDKNKTDKVNNNTKTNTSAVKAENESTEFPEFSVIPLELVSTTENTLVSVVESTTETDLTVIPLSTTHKTYPEFETNPTITIPVSTQISEDYIPTTENVEVATKVNVSENIDFISKSNLDVKRTTPLSIENTTISDTIAAETIRGNNITFEVDNFFNDSISTEIIESSTKLNNDSNETSSSTTIESINIFDESTESNEEDVPVFTELDAEEADEKEVPEDYYDSKDILPTPAPKTDALSVIFGFAGSFVESMVESVAERVVPNWIYDIYKRMQKQNEALESEKLRSREENGGLGQFGRGILKSISTGISKPLSQLMAGVKDIGSLDSDRGFVSSLASGVTSVANVANSVVDAFKDRVQAIYPGTVWCGDGHAAAARSGELGLFFFTDTCCRQHDACKIYIRAGETKYGLTNTGLFTR</sequence>
<keyword evidence="6" id="KW-0443">Lipid metabolism</keyword>
<evidence type="ECO:0000259" key="8">
    <source>
        <dbReference type="Pfam" id="PF05826"/>
    </source>
</evidence>
<dbReference type="EC" id="3.1.1.4" evidence="3"/>
<dbReference type="InterPro" id="IPR033113">
    <property type="entry name" value="PLA2_histidine"/>
</dbReference>
<evidence type="ECO:0000256" key="3">
    <source>
        <dbReference type="ARBA" id="ARBA00013278"/>
    </source>
</evidence>
<dbReference type="Proteomes" id="UP001314205">
    <property type="component" value="Unassembled WGS sequence"/>
</dbReference>
<dbReference type="Gene3D" id="1.20.90.10">
    <property type="entry name" value="Phospholipase A2 domain"/>
    <property type="match status" value="1"/>
</dbReference>
<dbReference type="SUPFAM" id="SSF48619">
    <property type="entry name" value="Phospholipase A2, PLA2"/>
    <property type="match status" value="1"/>
</dbReference>
<dbReference type="PANTHER" id="PTHR12253">
    <property type="entry name" value="RH14732P"/>
    <property type="match status" value="1"/>
</dbReference>
<evidence type="ECO:0000256" key="6">
    <source>
        <dbReference type="ARBA" id="ARBA00023098"/>
    </source>
</evidence>
<keyword evidence="4" id="KW-0964">Secreted</keyword>
<name>A0AAV1LA42_9NEOP</name>
<evidence type="ECO:0000256" key="2">
    <source>
        <dbReference type="ARBA" id="ARBA00004613"/>
    </source>
</evidence>
<dbReference type="AlphaFoldDB" id="A0AAV1LA42"/>